<evidence type="ECO:0000313" key="4">
    <source>
        <dbReference type="EnsemblMetazoa" id="KAF7490211.1"/>
    </source>
</evidence>
<reference evidence="4" key="3">
    <citation type="submission" date="2022-06" db="UniProtKB">
        <authorList>
            <consortium name="EnsemblMetazoa"/>
        </authorList>
    </citation>
    <scope>IDENTIFICATION</scope>
</reference>
<dbReference type="Proteomes" id="UP000070412">
    <property type="component" value="Unassembled WGS sequence"/>
</dbReference>
<protein>
    <submittedName>
        <fullName evidence="3 4">Uncharacterized protein</fullName>
    </submittedName>
</protein>
<dbReference type="AlphaFoldDB" id="A0A834R508"/>
<dbReference type="EMBL" id="WVUK01000062">
    <property type="protein sequence ID" value="KAF7490211.1"/>
    <property type="molecule type" value="Genomic_DNA"/>
</dbReference>
<keyword evidence="1" id="KW-0812">Transmembrane</keyword>
<evidence type="ECO:0000256" key="2">
    <source>
        <dbReference type="SAM" id="SignalP"/>
    </source>
</evidence>
<feature type="signal peptide" evidence="2">
    <location>
        <begin position="1"/>
        <end position="23"/>
    </location>
</feature>
<feature type="chain" id="PRO_5038316068" evidence="2">
    <location>
        <begin position="24"/>
        <end position="218"/>
    </location>
</feature>
<reference evidence="5" key="1">
    <citation type="journal article" date="2020" name="PLoS Negl. Trop. Dis.">
        <title>High-quality nuclear genome for Sarcoptes scabiei-A critical resource for a neglected parasite.</title>
        <authorList>
            <person name="Korhonen P.K."/>
            <person name="Gasser R.B."/>
            <person name="Ma G."/>
            <person name="Wang T."/>
            <person name="Stroehlein A.J."/>
            <person name="Young N.D."/>
            <person name="Ang C.S."/>
            <person name="Fernando D.D."/>
            <person name="Lu H.C."/>
            <person name="Taylor S."/>
            <person name="Reynolds S.L."/>
            <person name="Mofiz E."/>
            <person name="Najaraj S.H."/>
            <person name="Gowda H."/>
            <person name="Madugundu A."/>
            <person name="Renuse S."/>
            <person name="Holt D."/>
            <person name="Pandey A."/>
            <person name="Papenfuss A.T."/>
            <person name="Fischer K."/>
        </authorList>
    </citation>
    <scope>NUCLEOTIDE SEQUENCE [LARGE SCALE GENOMIC DNA]</scope>
</reference>
<evidence type="ECO:0000256" key="1">
    <source>
        <dbReference type="SAM" id="Phobius"/>
    </source>
</evidence>
<proteinExistence type="predicted"/>
<name>A0A834R508_SARSC</name>
<feature type="transmembrane region" description="Helical" evidence="1">
    <location>
        <begin position="79"/>
        <end position="99"/>
    </location>
</feature>
<keyword evidence="5" id="KW-1185">Reference proteome</keyword>
<dbReference type="EnsemblMetazoa" id="SSS_4261s_mrna">
    <property type="protein sequence ID" value="KAF7490211.1"/>
    <property type="gene ID" value="SSS_4261"/>
</dbReference>
<keyword evidence="1" id="KW-0472">Membrane</keyword>
<gene>
    <name evidence="3" type="ORF">SSS_4261</name>
</gene>
<keyword evidence="1" id="KW-1133">Transmembrane helix</keyword>
<keyword evidence="2" id="KW-0732">Signal</keyword>
<evidence type="ECO:0000313" key="5">
    <source>
        <dbReference type="Proteomes" id="UP000070412"/>
    </source>
</evidence>
<organism evidence="3">
    <name type="scientific">Sarcoptes scabiei</name>
    <name type="common">Itch mite</name>
    <name type="synonym">Acarus scabiei</name>
    <dbReference type="NCBI Taxonomy" id="52283"/>
    <lineage>
        <taxon>Eukaryota</taxon>
        <taxon>Metazoa</taxon>
        <taxon>Ecdysozoa</taxon>
        <taxon>Arthropoda</taxon>
        <taxon>Chelicerata</taxon>
        <taxon>Arachnida</taxon>
        <taxon>Acari</taxon>
        <taxon>Acariformes</taxon>
        <taxon>Sarcoptiformes</taxon>
        <taxon>Astigmata</taxon>
        <taxon>Psoroptidia</taxon>
        <taxon>Sarcoptoidea</taxon>
        <taxon>Sarcoptidae</taxon>
        <taxon>Sarcoptinae</taxon>
        <taxon>Sarcoptes</taxon>
    </lineage>
</organism>
<reference evidence="3" key="2">
    <citation type="submission" date="2020-01" db="EMBL/GenBank/DDBJ databases">
        <authorList>
            <person name="Korhonen P.K.K."/>
            <person name="Guangxu M.G."/>
            <person name="Wang T.W."/>
            <person name="Stroehlein A.J.S."/>
            <person name="Young N.D."/>
            <person name="Ang C.-S.A."/>
            <person name="Fernando D.W.F."/>
            <person name="Lu H.L."/>
            <person name="Taylor S.T."/>
            <person name="Ehtesham M.E.M."/>
            <person name="Najaraj S.H.N."/>
            <person name="Harsha G.H.G."/>
            <person name="Madugundu A.M."/>
            <person name="Renuse S.R."/>
            <person name="Holt D.H."/>
            <person name="Pandey A.P."/>
            <person name="Papenfuss A.P."/>
            <person name="Gasser R.B.G."/>
            <person name="Fischer K.F."/>
        </authorList>
    </citation>
    <scope>NUCLEOTIDE SEQUENCE</scope>
    <source>
        <strain evidence="3">SSS_KF_BRIS2020</strain>
    </source>
</reference>
<evidence type="ECO:0000313" key="3">
    <source>
        <dbReference type="EMBL" id="KAF7490211.1"/>
    </source>
</evidence>
<sequence>MDFMIHSLTLFLIFSSLITRSFGTKVIMDRALQSNKTDVLNRDSGNDNFNYFVDNEDHIKRNEQTHFISPIRTNLAKQIGYSSMMNFLLYMLTFVPLLFSLVRNFQPSPYGGFYYQTRRLKRSAINGSLENEELNSLSRSGELLKRLILTPSLKKLNSQKTRKIYSRLIDELCYESNICKALKQTIKIRSLSEGLETILRDTTSLTWHIFNDLKSLIP</sequence>
<accession>A0A834R508</accession>